<sequence>MPKQKLKQKPIILLCCLGLFFPLSYAFAGVVLDSHKYAWSNNVGYINFENVIVNDSALSGHAWSANKGFIKFNPALGGVSNDGAGNLSGSAWGEQLGWIDFDNVSIDGTTGKFSGTATGTLIGTLTFDCGFCDVETDWREADASDESSSGNGSGSFPNVSITPATLSNITIPNASLNTEFFTAVNPRQSAPIANNNIPPLFDIVSAPVPSTRENSAPIALSVVAGAIISMLALFVAKKIRVYRIAKTKTKNEII</sequence>
<evidence type="ECO:0000256" key="2">
    <source>
        <dbReference type="SAM" id="SignalP"/>
    </source>
</evidence>
<proteinExistence type="predicted"/>
<protein>
    <submittedName>
        <fullName evidence="3">Uncharacterized protein</fullName>
    </submittedName>
</protein>
<dbReference type="EMBL" id="LBZL01000002">
    <property type="protein sequence ID" value="KKR70687.1"/>
    <property type="molecule type" value="Genomic_DNA"/>
</dbReference>
<feature type="signal peptide" evidence="2">
    <location>
        <begin position="1"/>
        <end position="28"/>
    </location>
</feature>
<evidence type="ECO:0000256" key="1">
    <source>
        <dbReference type="SAM" id="Phobius"/>
    </source>
</evidence>
<dbReference type="AlphaFoldDB" id="A0A0G0W613"/>
<evidence type="ECO:0000313" key="3">
    <source>
        <dbReference type="EMBL" id="KKR70687.1"/>
    </source>
</evidence>
<keyword evidence="1" id="KW-1133">Transmembrane helix</keyword>
<keyword evidence="2" id="KW-0732">Signal</keyword>
<organism evidence="3 4">
    <name type="scientific">Candidatus Nomurabacteria bacterium GW2011_GWB1_40_7</name>
    <dbReference type="NCBI Taxonomy" id="1618744"/>
    <lineage>
        <taxon>Bacteria</taxon>
        <taxon>Candidatus Nomuraibacteriota</taxon>
    </lineage>
</organism>
<keyword evidence="1" id="KW-0472">Membrane</keyword>
<feature type="transmembrane region" description="Helical" evidence="1">
    <location>
        <begin position="218"/>
        <end position="236"/>
    </location>
</feature>
<evidence type="ECO:0000313" key="4">
    <source>
        <dbReference type="Proteomes" id="UP000034452"/>
    </source>
</evidence>
<accession>A0A0G0W613</accession>
<name>A0A0G0W613_9BACT</name>
<gene>
    <name evidence="3" type="ORF">UU13_C0002G0032</name>
</gene>
<reference evidence="3 4" key="1">
    <citation type="journal article" date="2015" name="Nature">
        <title>rRNA introns, odd ribosomes, and small enigmatic genomes across a large radiation of phyla.</title>
        <authorList>
            <person name="Brown C.T."/>
            <person name="Hug L.A."/>
            <person name="Thomas B.C."/>
            <person name="Sharon I."/>
            <person name="Castelle C.J."/>
            <person name="Singh A."/>
            <person name="Wilkins M.J."/>
            <person name="Williams K.H."/>
            <person name="Banfield J.F."/>
        </authorList>
    </citation>
    <scope>NUCLEOTIDE SEQUENCE [LARGE SCALE GENOMIC DNA]</scope>
</reference>
<dbReference type="Proteomes" id="UP000034452">
    <property type="component" value="Unassembled WGS sequence"/>
</dbReference>
<comment type="caution">
    <text evidence="3">The sequence shown here is derived from an EMBL/GenBank/DDBJ whole genome shotgun (WGS) entry which is preliminary data.</text>
</comment>
<keyword evidence="1" id="KW-0812">Transmembrane</keyword>
<feature type="chain" id="PRO_5002535071" evidence="2">
    <location>
        <begin position="29"/>
        <end position="254"/>
    </location>
</feature>